<evidence type="ECO:0000256" key="1">
    <source>
        <dbReference type="ARBA" id="ARBA00004613"/>
    </source>
</evidence>
<keyword evidence="6" id="KW-1185">Reference proteome</keyword>
<organism evidence="5 6">
    <name type="scientific">Rhamnusium bicolor</name>
    <dbReference type="NCBI Taxonomy" id="1586634"/>
    <lineage>
        <taxon>Eukaryota</taxon>
        <taxon>Metazoa</taxon>
        <taxon>Ecdysozoa</taxon>
        <taxon>Arthropoda</taxon>
        <taxon>Hexapoda</taxon>
        <taxon>Insecta</taxon>
        <taxon>Pterygota</taxon>
        <taxon>Neoptera</taxon>
        <taxon>Endopterygota</taxon>
        <taxon>Coleoptera</taxon>
        <taxon>Polyphaga</taxon>
        <taxon>Cucujiformia</taxon>
        <taxon>Chrysomeloidea</taxon>
        <taxon>Cerambycidae</taxon>
        <taxon>Lepturinae</taxon>
        <taxon>Rhagiini</taxon>
        <taxon>Rhamnusium</taxon>
    </lineage>
</organism>
<gene>
    <name evidence="5" type="ORF">NQ314_006207</name>
</gene>
<dbReference type="GO" id="GO:0005576">
    <property type="term" value="C:extracellular region"/>
    <property type="evidence" value="ECO:0007669"/>
    <property type="project" value="UniProtKB-SubCell"/>
</dbReference>
<sequence length="338" mass="38605">MNSQRIMLIFTQGLNMELYFWEARFYYWSTINNGPLSATIITCSSPVRWDMKFSENNTRDKLSDRTYEEITTTDDVSTKYFTTFNGLYVLRIIAEEYDTFVHIYISTEEGGPQALQKITSSQTATTETTEEKKVNNKMGIQVGKNRGNPLNIFIMPCGALIYVEISLKNKTIIPQRIIEKFGNILIKSPVEGARYYIKILTINGEDVSRTSAVEIFVTSKSTSKIPLPIMPSQTIVEEYESLRKCDSVTIGWLPSPGRKCGHYCVVVKEGKLRETDDYGMPNQCGLENRLRKKVITEKINYLKPGKSYIIQVTIKKPKGKTLSYDLLQVHTTPSCHRH</sequence>
<dbReference type="InterPro" id="IPR019326">
    <property type="entry name" value="NDNF"/>
</dbReference>
<accession>A0AAV8Z7K5</accession>
<reference evidence="5" key="1">
    <citation type="journal article" date="2023" name="Insect Mol. Biol.">
        <title>Genome sequencing provides insights into the evolution of gene families encoding plant cell wall-degrading enzymes in longhorned beetles.</title>
        <authorList>
            <person name="Shin N.R."/>
            <person name="Okamura Y."/>
            <person name="Kirsch R."/>
            <person name="Pauchet Y."/>
        </authorList>
    </citation>
    <scope>NUCLEOTIDE SEQUENCE</scope>
    <source>
        <strain evidence="5">RBIC_L_NR</strain>
    </source>
</reference>
<dbReference type="PANTHER" id="PTHR14619:SF3">
    <property type="entry name" value="PROTEIN NDNF"/>
    <property type="match status" value="1"/>
</dbReference>
<evidence type="ECO:0000256" key="3">
    <source>
        <dbReference type="ARBA" id="ARBA00022737"/>
    </source>
</evidence>
<dbReference type="EMBL" id="JANEYF010001674">
    <property type="protein sequence ID" value="KAJ8959777.1"/>
    <property type="molecule type" value="Genomic_DNA"/>
</dbReference>
<feature type="domain" description="Protein NDNF C-terminal" evidence="4">
    <location>
        <begin position="177"/>
        <end position="335"/>
    </location>
</feature>
<protein>
    <recommendedName>
        <fullName evidence="4">Protein NDNF C-terminal domain-containing protein</fullName>
    </recommendedName>
</protein>
<proteinExistence type="predicted"/>
<comment type="subcellular location">
    <subcellularLocation>
        <location evidence="1">Secreted</location>
    </subcellularLocation>
</comment>
<comment type="caution">
    <text evidence="5">The sequence shown here is derived from an EMBL/GenBank/DDBJ whole genome shotgun (WGS) entry which is preliminary data.</text>
</comment>
<evidence type="ECO:0000313" key="5">
    <source>
        <dbReference type="EMBL" id="KAJ8959777.1"/>
    </source>
</evidence>
<dbReference type="AlphaFoldDB" id="A0AAV8Z7K5"/>
<name>A0AAV8Z7K5_9CUCU</name>
<evidence type="ECO:0000256" key="2">
    <source>
        <dbReference type="ARBA" id="ARBA00022525"/>
    </source>
</evidence>
<keyword evidence="3" id="KW-0677">Repeat</keyword>
<dbReference type="InterPro" id="IPR045805">
    <property type="entry name" value="NDNF_C"/>
</dbReference>
<evidence type="ECO:0000259" key="4">
    <source>
        <dbReference type="Pfam" id="PF19433"/>
    </source>
</evidence>
<keyword evidence="2" id="KW-0964">Secreted</keyword>
<dbReference type="PANTHER" id="PTHR14619">
    <property type="entry name" value="NEURON-DERIVED NEUROTROPHIC FACTOR"/>
    <property type="match status" value="1"/>
</dbReference>
<dbReference type="Proteomes" id="UP001162156">
    <property type="component" value="Unassembled WGS sequence"/>
</dbReference>
<dbReference type="Pfam" id="PF19433">
    <property type="entry name" value="NDNF_C"/>
    <property type="match status" value="1"/>
</dbReference>
<evidence type="ECO:0000313" key="6">
    <source>
        <dbReference type="Proteomes" id="UP001162156"/>
    </source>
</evidence>